<evidence type="ECO:0000313" key="3">
    <source>
        <dbReference type="EMBL" id="MFB9646700.1"/>
    </source>
</evidence>
<dbReference type="InterPro" id="IPR050300">
    <property type="entry name" value="GDXG_lipolytic_enzyme"/>
</dbReference>
<dbReference type="PANTHER" id="PTHR48081">
    <property type="entry name" value="AB HYDROLASE SUPERFAMILY PROTEIN C4A8.06C"/>
    <property type="match status" value="1"/>
</dbReference>
<protein>
    <submittedName>
        <fullName evidence="3">Alpha/beta hydrolase</fullName>
    </submittedName>
</protein>
<keyword evidence="4" id="KW-1185">Reference proteome</keyword>
<dbReference type="GO" id="GO:0016787">
    <property type="term" value="F:hydrolase activity"/>
    <property type="evidence" value="ECO:0007669"/>
    <property type="project" value="UniProtKB-KW"/>
</dbReference>
<dbReference type="SUPFAM" id="SSF53474">
    <property type="entry name" value="alpha/beta-Hydrolases"/>
    <property type="match status" value="1"/>
</dbReference>
<sequence length="295" mass="31864">MTQSSKQRRAALLALGLDLSPEMVAGTIGLTAPDIDPAIYDGVLVTKDLSYGQHERHALDVYAPEAADVAGCPVLVYVHGGGFVRGAKDSEQTPYFKNIGSWAVQQGWVAVVINYRLAPEFAYPSGAEDVAAAMTWVADHIGEYGGDSAKVFLCGQSAGSMHVADYVVGHGGYGPHGRALAGAVIASCLYDVGRAKQKDMHLAYWGEDTNLWAERGTLQGLIETDLPLLCTVSEFDEPEFQDHATQFVAEWYARKQTFAPLHLLYSQNHLTPVYAIGSPWDAFGPLLTQFVEANA</sequence>
<dbReference type="InterPro" id="IPR049492">
    <property type="entry name" value="BD-FAE-like_dom"/>
</dbReference>
<accession>A0ABV5T264</accession>
<evidence type="ECO:0000259" key="2">
    <source>
        <dbReference type="Pfam" id="PF20434"/>
    </source>
</evidence>
<dbReference type="InterPro" id="IPR029058">
    <property type="entry name" value="AB_hydrolase_fold"/>
</dbReference>
<name>A0ABV5T264_9MICO</name>
<evidence type="ECO:0000256" key="1">
    <source>
        <dbReference type="ARBA" id="ARBA00022801"/>
    </source>
</evidence>
<feature type="domain" description="BD-FAE-like" evidence="2">
    <location>
        <begin position="59"/>
        <end position="163"/>
    </location>
</feature>
<dbReference type="Gene3D" id="3.40.50.1820">
    <property type="entry name" value="alpha/beta hydrolase"/>
    <property type="match status" value="1"/>
</dbReference>
<reference evidence="3 4" key="1">
    <citation type="submission" date="2024-09" db="EMBL/GenBank/DDBJ databases">
        <authorList>
            <person name="Sun Q."/>
            <person name="Mori K."/>
        </authorList>
    </citation>
    <scope>NUCLEOTIDE SEQUENCE [LARGE SCALE GENOMIC DNA]</scope>
    <source>
        <strain evidence="3 4">JCM 1342</strain>
    </source>
</reference>
<keyword evidence="1 3" id="KW-0378">Hydrolase</keyword>
<gene>
    <name evidence="3" type="ORF">ACFFPJ_12940</name>
</gene>
<dbReference type="Pfam" id="PF20434">
    <property type="entry name" value="BD-FAE"/>
    <property type="match status" value="1"/>
</dbReference>
<dbReference type="Proteomes" id="UP001589611">
    <property type="component" value="Unassembled WGS sequence"/>
</dbReference>
<organism evidence="3 4">
    <name type="scientific">Microbacterium terregens</name>
    <dbReference type="NCBI Taxonomy" id="69363"/>
    <lineage>
        <taxon>Bacteria</taxon>
        <taxon>Bacillati</taxon>
        <taxon>Actinomycetota</taxon>
        <taxon>Actinomycetes</taxon>
        <taxon>Micrococcales</taxon>
        <taxon>Microbacteriaceae</taxon>
        <taxon>Microbacterium</taxon>
    </lineage>
</organism>
<proteinExistence type="predicted"/>
<dbReference type="EMBL" id="JBHMBE010000004">
    <property type="protein sequence ID" value="MFB9646700.1"/>
    <property type="molecule type" value="Genomic_DNA"/>
</dbReference>
<dbReference type="RefSeq" id="WP_344715314.1">
    <property type="nucleotide sequence ID" value="NZ_BAAAWH010000001.1"/>
</dbReference>
<evidence type="ECO:0000313" key="4">
    <source>
        <dbReference type="Proteomes" id="UP001589611"/>
    </source>
</evidence>
<comment type="caution">
    <text evidence="3">The sequence shown here is derived from an EMBL/GenBank/DDBJ whole genome shotgun (WGS) entry which is preliminary data.</text>
</comment>
<dbReference type="PANTHER" id="PTHR48081:SF33">
    <property type="entry name" value="KYNURENINE FORMAMIDASE"/>
    <property type="match status" value="1"/>
</dbReference>